<feature type="domain" description="Type I restriction modification DNA specificity" evidence="4">
    <location>
        <begin position="24"/>
        <end position="180"/>
    </location>
</feature>
<reference evidence="6 7" key="2">
    <citation type="submission" date="2017-06" db="EMBL/GenBank/DDBJ databases">
        <authorList>
            <consortium name="Pathogen Informatics"/>
        </authorList>
    </citation>
    <scope>NUCLEOTIDE SEQUENCE [LARGE SCALE GENOMIC DNA]</scope>
    <source>
        <strain evidence="6 7">NCTC13839</strain>
    </source>
</reference>
<evidence type="ECO:0000256" key="2">
    <source>
        <dbReference type="ARBA" id="ARBA00022747"/>
    </source>
</evidence>
<keyword evidence="7" id="KW-1185">Reference proteome</keyword>
<dbReference type="EMBL" id="LT906462">
    <property type="protein sequence ID" value="SNV51641.1"/>
    <property type="molecule type" value="Genomic_DNA"/>
</dbReference>
<organism evidence="5">
    <name type="scientific">Mammaliicoccus stepanovicii</name>
    <dbReference type="NCBI Taxonomy" id="643214"/>
    <lineage>
        <taxon>Bacteria</taxon>
        <taxon>Bacillati</taxon>
        <taxon>Bacillota</taxon>
        <taxon>Bacilli</taxon>
        <taxon>Bacillales</taxon>
        <taxon>Staphylococcaceae</taxon>
        <taxon>Mammaliicoccus</taxon>
    </lineage>
</organism>
<keyword evidence="3" id="KW-0238">DNA-binding</keyword>
<evidence type="ECO:0000313" key="7">
    <source>
        <dbReference type="Proteomes" id="UP000242084"/>
    </source>
</evidence>
<evidence type="ECO:0000256" key="3">
    <source>
        <dbReference type="ARBA" id="ARBA00023125"/>
    </source>
</evidence>
<dbReference type="InterPro" id="IPR044946">
    <property type="entry name" value="Restrct_endonuc_typeI_TRD_sf"/>
</dbReference>
<dbReference type="InterPro" id="IPR000055">
    <property type="entry name" value="Restrct_endonuc_typeI_TRD"/>
</dbReference>
<sequence>MEYNVQLKNLSSYIYRGKQPKYVTEGIPVINQKAIQWDTFDKSVLKYHDENKKIDKRHFIKKNDVLINSTGTGTVGRVYHINYEPDLMFADSHITIVRTNEDLLISRFLYYQMRTTQFQAMILNEFLAGSTGQVEFNKSMIEKLPINVPSISYQYKVVNILSKLDEKIETNKQIIANLEELSQTLFKRWFVDFEFPDKNGNPYKSSGGEMVDSEIGKIPKGWECVYLKDIVHHKKDTFNPKKSNELEVKHFSLPSFDSGQYPSIDNVTDIKSNKWIIDENCILFSKMNPTTRRIWVTSYNENFLNVASSEFVVLKSDNSYRNAFIYNICISDKFNEYLVSNTTGSTNSRQRVKPDIAIQYRFAYNEEVSYLLSEKIEPYIEKIKIIREQNQNLTQLRDTLLPKLMSGEIEIPDDIEVNEDELSI</sequence>
<proteinExistence type="inferred from homology"/>
<reference evidence="5" key="1">
    <citation type="journal article" date="2016" name="PLoS ONE">
        <title>A Look into the Melting Pot: The mecC-Harboring Region Is a Recombination Hot Spot in Staphylococcus stepanovicii.</title>
        <authorList>
            <person name="Semmler T."/>
            <person name="Harrison E.M."/>
            <person name="Lubke-Becker A."/>
            <person name="Ulrich R.G."/>
            <person name="Wieler L.H."/>
            <person name="Guenther S."/>
            <person name="Stamm I."/>
            <person name="Hanssen A.M."/>
            <person name="Holmes M.A."/>
            <person name="Vincze S."/>
            <person name="Walther B."/>
        </authorList>
    </citation>
    <scope>NUCLEOTIDE SEQUENCE</scope>
    <source>
        <strain evidence="5">CCM 7717</strain>
    </source>
</reference>
<comment type="similarity">
    <text evidence="1">Belongs to the type-I restriction system S methylase family.</text>
</comment>
<dbReference type="Pfam" id="PF01420">
    <property type="entry name" value="Methylase_S"/>
    <property type="match status" value="1"/>
</dbReference>
<name>A0A0K2JNX6_9STAP</name>
<dbReference type="EMBL" id="KR732653">
    <property type="protein sequence ID" value="ALB00598.1"/>
    <property type="molecule type" value="Genomic_DNA"/>
</dbReference>
<dbReference type="Proteomes" id="UP000242084">
    <property type="component" value="Chromosome 1"/>
</dbReference>
<evidence type="ECO:0000313" key="6">
    <source>
        <dbReference type="EMBL" id="SNV51641.1"/>
    </source>
</evidence>
<dbReference type="InterPro" id="IPR052021">
    <property type="entry name" value="Type-I_RS_S_subunit"/>
</dbReference>
<evidence type="ECO:0000256" key="1">
    <source>
        <dbReference type="ARBA" id="ARBA00010923"/>
    </source>
</evidence>
<dbReference type="SUPFAM" id="SSF116734">
    <property type="entry name" value="DNA methylase specificity domain"/>
    <property type="match status" value="2"/>
</dbReference>
<dbReference type="Gene3D" id="3.90.220.20">
    <property type="entry name" value="DNA methylase specificity domains"/>
    <property type="match status" value="2"/>
</dbReference>
<dbReference type="PANTHER" id="PTHR30408:SF13">
    <property type="entry name" value="TYPE I RESTRICTION ENZYME HINDI SPECIFICITY SUBUNIT"/>
    <property type="match status" value="1"/>
</dbReference>
<dbReference type="OrthoDB" id="9795776at2"/>
<evidence type="ECO:0000259" key="4">
    <source>
        <dbReference type="Pfam" id="PF01420"/>
    </source>
</evidence>
<dbReference type="REBASE" id="215883">
    <property type="entry name" value="S.Sst13839I"/>
</dbReference>
<accession>A0A0K2JNX6</accession>
<gene>
    <name evidence="6" type="ORF">SAMEA4384403_00042</name>
</gene>
<keyword evidence="2" id="KW-0680">Restriction system</keyword>
<evidence type="ECO:0000313" key="5">
    <source>
        <dbReference type="EMBL" id="ALB00598.1"/>
    </source>
</evidence>
<dbReference type="GO" id="GO:0009307">
    <property type="term" value="P:DNA restriction-modification system"/>
    <property type="evidence" value="ECO:0007669"/>
    <property type="project" value="UniProtKB-KW"/>
</dbReference>
<dbReference type="PANTHER" id="PTHR30408">
    <property type="entry name" value="TYPE-1 RESTRICTION ENZYME ECOKI SPECIFICITY PROTEIN"/>
    <property type="match status" value="1"/>
</dbReference>
<dbReference type="KEGG" id="sste:SAMEA4384403_0042"/>
<dbReference type="GO" id="GO:0003677">
    <property type="term" value="F:DNA binding"/>
    <property type="evidence" value="ECO:0007669"/>
    <property type="project" value="UniProtKB-KW"/>
</dbReference>
<protein>
    <submittedName>
        <fullName evidence="5">Type I restriction-modification system specificity subunit S</fullName>
    </submittedName>
    <submittedName>
        <fullName evidence="6">Type I restriction-modification system,specificity subunit S</fullName>
    </submittedName>
</protein>
<dbReference type="AlphaFoldDB" id="A0A0K2JNX6"/>
<dbReference type="RefSeq" id="WP_095085222.1">
    <property type="nucleotide sequence ID" value="NZ_BMDM01000008.1"/>
</dbReference>